<comment type="caution">
    <text evidence="1">The sequence shown here is derived from an EMBL/GenBank/DDBJ whole genome shotgun (WGS) entry which is preliminary data.</text>
</comment>
<dbReference type="Proteomes" id="UP000729402">
    <property type="component" value="Unassembled WGS sequence"/>
</dbReference>
<dbReference type="EMBL" id="JAAALK010000288">
    <property type="protein sequence ID" value="KAG8051590.1"/>
    <property type="molecule type" value="Genomic_DNA"/>
</dbReference>
<evidence type="ECO:0000313" key="1">
    <source>
        <dbReference type="EMBL" id="KAG8051590.1"/>
    </source>
</evidence>
<reference evidence="1" key="2">
    <citation type="submission" date="2021-02" db="EMBL/GenBank/DDBJ databases">
        <authorList>
            <person name="Kimball J.A."/>
            <person name="Haas M.W."/>
            <person name="Macchietto M."/>
            <person name="Kono T."/>
            <person name="Duquette J."/>
            <person name="Shao M."/>
        </authorList>
    </citation>
    <scope>NUCLEOTIDE SEQUENCE</scope>
    <source>
        <tissue evidence="1">Fresh leaf tissue</tissue>
    </source>
</reference>
<sequence>MTSRAGELKRCPPKTTGLTEVAALRIRGSKSWGSALSPQTLQNSNENGDGFIDPPDNFDHFYLQGFVMGAKLIGL</sequence>
<accession>A0A8J5R557</accession>
<protein>
    <submittedName>
        <fullName evidence="1">Uncharacterized protein</fullName>
    </submittedName>
</protein>
<organism evidence="1 2">
    <name type="scientific">Zizania palustris</name>
    <name type="common">Northern wild rice</name>
    <dbReference type="NCBI Taxonomy" id="103762"/>
    <lineage>
        <taxon>Eukaryota</taxon>
        <taxon>Viridiplantae</taxon>
        <taxon>Streptophyta</taxon>
        <taxon>Embryophyta</taxon>
        <taxon>Tracheophyta</taxon>
        <taxon>Spermatophyta</taxon>
        <taxon>Magnoliopsida</taxon>
        <taxon>Liliopsida</taxon>
        <taxon>Poales</taxon>
        <taxon>Poaceae</taxon>
        <taxon>BOP clade</taxon>
        <taxon>Oryzoideae</taxon>
        <taxon>Oryzeae</taxon>
        <taxon>Zizaniinae</taxon>
        <taxon>Zizania</taxon>
    </lineage>
</organism>
<proteinExistence type="predicted"/>
<name>A0A8J5R557_ZIZPA</name>
<keyword evidence="2" id="KW-1185">Reference proteome</keyword>
<reference evidence="1" key="1">
    <citation type="journal article" date="2021" name="bioRxiv">
        <title>Whole Genome Assembly and Annotation of Northern Wild Rice, Zizania palustris L., Supports a Whole Genome Duplication in the Zizania Genus.</title>
        <authorList>
            <person name="Haas M."/>
            <person name="Kono T."/>
            <person name="Macchietto M."/>
            <person name="Millas R."/>
            <person name="McGilp L."/>
            <person name="Shao M."/>
            <person name="Duquette J."/>
            <person name="Hirsch C.N."/>
            <person name="Kimball J."/>
        </authorList>
    </citation>
    <scope>NUCLEOTIDE SEQUENCE</scope>
    <source>
        <tissue evidence="1">Fresh leaf tissue</tissue>
    </source>
</reference>
<gene>
    <name evidence="1" type="ORF">GUJ93_ZPchr0001g31856</name>
</gene>
<evidence type="ECO:0000313" key="2">
    <source>
        <dbReference type="Proteomes" id="UP000729402"/>
    </source>
</evidence>
<dbReference type="AlphaFoldDB" id="A0A8J5R557"/>